<comment type="function">
    <text evidence="12">Bifunctional regulator of neuronal activity in the mushroom body, and possibly other regions of the brain, that acts as a signaling molecule required for homeostatic regulation of sleep under normal conditions and after sleep deprivation. Reduces neuronal excitability by enhancing Sh/shaker K(+) channel activity; possibly by stabilizing Sh/shaker to increase protein levels, accelerating its activation kinetics, slowing C-type inactivation and enhancing recovery from inactivation. Specifically affects the A-type K(+) current. Antagonizes nicotinic acetylcholine receptors (nAChRs) to reduce synaptic transmission, possibly by preventing their localization to the cell surface. Required for regulation of neuromuscular excitability and plasticity at neuromuscular junctions.</text>
</comment>
<evidence type="ECO:0000256" key="11">
    <source>
        <dbReference type="ARBA" id="ARBA00044561"/>
    </source>
</evidence>
<keyword evidence="16" id="KW-1185">Reference proteome</keyword>
<evidence type="ECO:0000256" key="10">
    <source>
        <dbReference type="ARBA" id="ARBA00044524"/>
    </source>
</evidence>
<evidence type="ECO:0000256" key="7">
    <source>
        <dbReference type="ARBA" id="ARBA00023180"/>
    </source>
</evidence>
<dbReference type="GO" id="GO:0032222">
    <property type="term" value="P:regulation of synaptic transmission, cholinergic"/>
    <property type="evidence" value="ECO:0007669"/>
    <property type="project" value="InterPro"/>
</dbReference>
<dbReference type="InterPro" id="IPR050975">
    <property type="entry name" value="Sleep_regulator"/>
</dbReference>
<comment type="subcellular location">
    <subcellularLocation>
        <location evidence="1">Cell membrane</location>
        <topology evidence="1">Lipid-anchor</topology>
        <topology evidence="1">GPI-anchor</topology>
        <orientation evidence="1">Extracellular side</orientation>
    </subcellularLocation>
    <subcellularLocation>
        <location evidence="9">Membrane raft</location>
        <topology evidence="9">Lipid-anchor</topology>
        <topology evidence="9">GPI-anchor</topology>
        <orientation evidence="9">Extracellular side</orientation>
    </subcellularLocation>
</comment>
<accession>A0A8R1DM66</accession>
<dbReference type="Pfam" id="PF17064">
    <property type="entry name" value="QVR"/>
    <property type="match status" value="1"/>
</dbReference>
<comment type="similarity">
    <text evidence="2">Belongs to the quiver family.</text>
</comment>
<evidence type="ECO:0000313" key="16">
    <source>
        <dbReference type="Proteomes" id="UP000005237"/>
    </source>
</evidence>
<dbReference type="Proteomes" id="UP000005237">
    <property type="component" value="Unassembled WGS sequence"/>
</dbReference>
<evidence type="ECO:0000256" key="13">
    <source>
        <dbReference type="ARBA" id="ARBA00046769"/>
    </source>
</evidence>
<comment type="subunit">
    <text evidence="13">Interacts (via loop 2 of the three-fingered Ly-6 domain) with Sh/shaker; this interaction may stabilize both components of the complex and may be required for targeting or retention of Sh/shaker to neural cell projections. Interacts (via loop 2 of the three-fingered Ly-6 domain) with nAChRalpha3 and potentially other nicotinic acetylcholine receptors; this interaction is required for antagonism of nicotinic acetylcholine receptors.</text>
</comment>
<dbReference type="OMA" id="CTCDGNL"/>
<dbReference type="GO" id="GO:0005886">
    <property type="term" value="C:plasma membrane"/>
    <property type="evidence" value="ECO:0007669"/>
    <property type="project" value="UniProtKB-SubCell"/>
</dbReference>
<evidence type="ECO:0000256" key="12">
    <source>
        <dbReference type="ARBA" id="ARBA00045788"/>
    </source>
</evidence>
<keyword evidence="6" id="KW-1015">Disulfide bond</keyword>
<reference evidence="16" key="1">
    <citation type="submission" date="2010-08" db="EMBL/GenBank/DDBJ databases">
        <authorList>
            <consortium name="Caenorhabditis japonica Sequencing Consortium"/>
            <person name="Wilson R.K."/>
        </authorList>
    </citation>
    <scope>NUCLEOTIDE SEQUENCE [LARGE SCALE GENOMIC DNA]</scope>
    <source>
        <strain evidence="16">DF5081</strain>
    </source>
</reference>
<name>A0A8R1DM66_CAEJA</name>
<evidence type="ECO:0000256" key="1">
    <source>
        <dbReference type="ARBA" id="ARBA00004471"/>
    </source>
</evidence>
<keyword evidence="5" id="KW-0090">Biological rhythms</keyword>
<dbReference type="PANTHER" id="PTHR33562:SF31">
    <property type="entry name" value="PROTEIN QUIVER"/>
    <property type="match status" value="1"/>
</dbReference>
<evidence type="ECO:0000256" key="5">
    <source>
        <dbReference type="ARBA" id="ARBA00023108"/>
    </source>
</evidence>
<reference evidence="15" key="2">
    <citation type="submission" date="2022-06" db="UniProtKB">
        <authorList>
            <consortium name="EnsemblMetazoa"/>
        </authorList>
    </citation>
    <scope>IDENTIFICATION</scope>
    <source>
        <strain evidence="15">DF5081</strain>
    </source>
</reference>
<evidence type="ECO:0000256" key="8">
    <source>
        <dbReference type="ARBA" id="ARBA00031037"/>
    </source>
</evidence>
<dbReference type="PANTHER" id="PTHR33562">
    <property type="entry name" value="ATILLA, ISOFORM B-RELATED-RELATED"/>
    <property type="match status" value="1"/>
</dbReference>
<evidence type="ECO:0000256" key="2">
    <source>
        <dbReference type="ARBA" id="ARBA00010522"/>
    </source>
</evidence>
<evidence type="ECO:0000256" key="9">
    <source>
        <dbReference type="ARBA" id="ARBA00044499"/>
    </source>
</evidence>
<feature type="chain" id="PRO_5035849365" description="UPAR/Ly6 domain-containing protein qvr" evidence="14">
    <location>
        <begin position="22"/>
        <end position="161"/>
    </location>
</feature>
<evidence type="ECO:0000256" key="3">
    <source>
        <dbReference type="ARBA" id="ARBA00022475"/>
    </source>
</evidence>
<dbReference type="EnsemblMetazoa" id="CJA05891a.1">
    <property type="protein sequence ID" value="CJA05891a.1"/>
    <property type="gene ID" value="WBGene00125095"/>
</dbReference>
<dbReference type="InterPro" id="IPR031424">
    <property type="entry name" value="QVR-like"/>
</dbReference>
<organism evidence="15 16">
    <name type="scientific">Caenorhabditis japonica</name>
    <dbReference type="NCBI Taxonomy" id="281687"/>
    <lineage>
        <taxon>Eukaryota</taxon>
        <taxon>Metazoa</taxon>
        <taxon>Ecdysozoa</taxon>
        <taxon>Nematoda</taxon>
        <taxon>Chromadorea</taxon>
        <taxon>Rhabditida</taxon>
        <taxon>Rhabditina</taxon>
        <taxon>Rhabditomorpha</taxon>
        <taxon>Rhabditoidea</taxon>
        <taxon>Rhabditidae</taxon>
        <taxon>Peloderinae</taxon>
        <taxon>Caenorhabditis</taxon>
    </lineage>
</organism>
<dbReference type="GO" id="GO:0048511">
    <property type="term" value="P:rhythmic process"/>
    <property type="evidence" value="ECO:0007669"/>
    <property type="project" value="UniProtKB-KW"/>
</dbReference>
<evidence type="ECO:0000256" key="4">
    <source>
        <dbReference type="ARBA" id="ARBA00022729"/>
    </source>
</evidence>
<keyword evidence="4 14" id="KW-0732">Signal</keyword>
<evidence type="ECO:0000256" key="14">
    <source>
        <dbReference type="SAM" id="SignalP"/>
    </source>
</evidence>
<proteinExistence type="inferred from homology"/>
<keyword evidence="3" id="KW-1003">Cell membrane</keyword>
<evidence type="ECO:0000313" key="15">
    <source>
        <dbReference type="EnsemblMetazoa" id="CJA05891a.1"/>
    </source>
</evidence>
<sequence length="161" mass="18202">MKFPAIGVLASVFNLFLVAKSQDVRCYTCTTIDANAMLSEVSDPNWLRWLENVRYVPFSQKCIDYFEVDLALRDGVKSSECSRGVCMKMIFQTKNGLNHVWRSCIPNAKDQIRSDCTKITSGEGNLEVCTCDGNLCNAGSMFTLKTFYFLVTCFICFNYLS</sequence>
<dbReference type="AlphaFoldDB" id="A0A8R1DM66"/>
<protein>
    <recommendedName>
        <fullName evidence="10">UPAR/Ly6 domain-containing protein qvr</fullName>
    </recommendedName>
    <alternativeName>
        <fullName evidence="11">Protein quiver</fullName>
    </alternativeName>
    <alternativeName>
        <fullName evidence="8">Protein sleepless</fullName>
    </alternativeName>
</protein>
<feature type="signal peptide" evidence="14">
    <location>
        <begin position="1"/>
        <end position="21"/>
    </location>
</feature>
<dbReference type="GO" id="GO:0030431">
    <property type="term" value="P:sleep"/>
    <property type="evidence" value="ECO:0007669"/>
    <property type="project" value="InterPro"/>
</dbReference>
<keyword evidence="3" id="KW-0472">Membrane</keyword>
<keyword evidence="7" id="KW-0325">Glycoprotein</keyword>
<dbReference type="GO" id="GO:0045121">
    <property type="term" value="C:membrane raft"/>
    <property type="evidence" value="ECO:0007669"/>
    <property type="project" value="UniProtKB-SubCell"/>
</dbReference>
<evidence type="ECO:0000256" key="6">
    <source>
        <dbReference type="ARBA" id="ARBA00023157"/>
    </source>
</evidence>